<dbReference type="Pfam" id="PF13569">
    <property type="entry name" value="DUF4132"/>
    <property type="match status" value="1"/>
</dbReference>
<reference evidence="2 3" key="1">
    <citation type="submission" date="2011-02" db="EMBL/GenBank/DDBJ databases">
        <authorList>
            <person name="Nelson K.E."/>
            <person name="Sutton G."/>
            <person name="Torralba M."/>
            <person name="Durkin S."/>
            <person name="Harkins D."/>
            <person name="Montgomery R."/>
            <person name="Ziemer C."/>
            <person name="Klaassens E."/>
            <person name="Ocuiv P."/>
            <person name="Morrison M."/>
        </authorList>
    </citation>
    <scope>NUCLEOTIDE SEQUENCE [LARGE SCALE GENOMIC DNA]</scope>
    <source>
        <strain evidence="2 3">8</strain>
    </source>
</reference>
<keyword evidence="3" id="KW-1185">Reference proteome</keyword>
<sequence length="1118" mass="125298">MIFANHAEGESKLAKLLVKQGLPEENVKVFEAFMDMEKPADYTLLDKMEAVSVSVIDLNVMSKFHQAAKVEIVKQKNEELTNRFLCFLWAAFRTRSVDFMDSFLTKWEADFCAELFVKALTAWKGAEQAKLCGKAVRIVCGESKTWESKIINEITDAENAADIADIVYENNAWVSMILYARVLEFSEKESDVVKHIIKVLDAYYPKGASSSSRYDDKVTYHVALGEAARFDKNMLAKFNELAANHTKEIAETAVRRECYKVLDMIDKSDKLCDKEYIGFLAANGRYNNADIPSHLAYIAKNRTALFTDTLKGLTDVAAVRVMAETLQKLGLTCPDINTAVSEKIEEFLRECLPQDADKVIEYLNGNIDTAEILEVLKNAQWNTCNRTDIDYYGNLGIDDYFSRYYTVLIQADVGYSKNWFIKDVTGFDLVKREDKCFDMLFRAGLPVNTAVECVADCIEKLYSDKESTIKRAADALAEHAEELEKLETADLSAIARQMAVMAFDHDPKRYKEKIMAMVEDSSKAVKTELISLLGHQTGWHDEIAELLTRKKSAAREMAVSVIEKQGAEMYKDALNAALEKEKSAKIKDRIALLIGAAVSQKPEEESSGAPVDIVAELTKGGKAKKVAWCFEGAHKEVTNADGTEAPKNYLEALLMCYAAMTNFGVSPTANSLAEKLDKRSLEGFAAEVFGKWLDNGAQAKTKWVLYFAAIHGGNAMVDDFMHYIKYWGENSRGAIASEAVRAMALSGSTTALMNVDGMSRKFKNKMVRGAAAEALRNAAEELGLTTEELADKIVPDLGFDENMCREFDFGPRQFKVYLAAGNELQIFSGDKQVKNLPKPGVNDDAEKAAAASADFKEMKKQLKTVAANQKARLESVLMNDRKWSQEGWNALFVKNAVMHSFAIGLIWGLYDENGRLTETFRYTEEGSFNSIEDDEIELAPNGSIGLVHPLELTEEQISQWKEQLEDYEIVQPFPQLERKVYRMTDEERKSHAIMRFDGIELNSLSLIGKMTKAGWYKGQAEDAGFFYYFWREDVSSRAKQSDGSYLAEGVLADLEFSGASIVNYDFEGEDVTINKLELYKPGADLYRAQPVAVGEVSDRYFSELIMQLTSVLGKPEEE</sequence>
<dbReference type="eggNOG" id="COG1413">
    <property type="taxonomic scope" value="Bacteria"/>
</dbReference>
<feature type="domain" description="DUF4132" evidence="1">
    <location>
        <begin position="831"/>
        <end position="1015"/>
    </location>
</feature>
<dbReference type="Proteomes" id="UP000004259">
    <property type="component" value="Unassembled WGS sequence"/>
</dbReference>
<protein>
    <recommendedName>
        <fullName evidence="1">DUF4132 domain-containing protein</fullName>
    </recommendedName>
</protein>
<name>E9SFJ1_RUMAL</name>
<dbReference type="AlphaFoldDB" id="E9SFJ1"/>
<dbReference type="RefSeq" id="WP_002851844.1">
    <property type="nucleotide sequence ID" value="NZ_ADKM02000118.1"/>
</dbReference>
<comment type="caution">
    <text evidence="2">The sequence shown here is derived from an EMBL/GenBank/DDBJ whole genome shotgun (WGS) entry which is preliminary data.</text>
</comment>
<dbReference type="STRING" id="246199.CUS_5257"/>
<dbReference type="EMBL" id="ADKM02000118">
    <property type="protein sequence ID" value="EGC01953.1"/>
    <property type="molecule type" value="Genomic_DNA"/>
</dbReference>
<dbReference type="OrthoDB" id="4770574at2"/>
<evidence type="ECO:0000313" key="2">
    <source>
        <dbReference type="EMBL" id="EGC01953.1"/>
    </source>
</evidence>
<accession>E9SFJ1</accession>
<proteinExistence type="predicted"/>
<evidence type="ECO:0000313" key="3">
    <source>
        <dbReference type="Proteomes" id="UP000004259"/>
    </source>
</evidence>
<organism evidence="2 3">
    <name type="scientific">Ruminococcus albus 8</name>
    <dbReference type="NCBI Taxonomy" id="246199"/>
    <lineage>
        <taxon>Bacteria</taxon>
        <taxon>Bacillati</taxon>
        <taxon>Bacillota</taxon>
        <taxon>Clostridia</taxon>
        <taxon>Eubacteriales</taxon>
        <taxon>Oscillospiraceae</taxon>
        <taxon>Ruminococcus</taxon>
    </lineage>
</organism>
<evidence type="ECO:0000259" key="1">
    <source>
        <dbReference type="Pfam" id="PF13569"/>
    </source>
</evidence>
<dbReference type="InterPro" id="IPR025406">
    <property type="entry name" value="DUF4132"/>
</dbReference>
<gene>
    <name evidence="2" type="ORF">CUS_5257</name>
</gene>